<keyword evidence="1" id="KW-1133">Transmembrane helix</keyword>
<sequence>MVSCRLLQGLRVSITLASTSDYARSDSSSFTIPLFMPGSFILYYLLPFTISVRSTCSHWQLKWGRSFDPPH</sequence>
<dbReference type="AlphaFoldDB" id="A0A5N6SCF1"/>
<dbReference type="Proteomes" id="UP000325672">
    <property type="component" value="Unassembled WGS sequence"/>
</dbReference>
<organism evidence="2 3">
    <name type="scientific">Aspergillus pseudotamarii</name>
    <dbReference type="NCBI Taxonomy" id="132259"/>
    <lineage>
        <taxon>Eukaryota</taxon>
        <taxon>Fungi</taxon>
        <taxon>Dikarya</taxon>
        <taxon>Ascomycota</taxon>
        <taxon>Pezizomycotina</taxon>
        <taxon>Eurotiomycetes</taxon>
        <taxon>Eurotiomycetidae</taxon>
        <taxon>Eurotiales</taxon>
        <taxon>Aspergillaceae</taxon>
        <taxon>Aspergillus</taxon>
        <taxon>Aspergillus subgen. Circumdati</taxon>
    </lineage>
</organism>
<feature type="transmembrane region" description="Helical" evidence="1">
    <location>
        <begin position="30"/>
        <end position="52"/>
    </location>
</feature>
<evidence type="ECO:0000313" key="3">
    <source>
        <dbReference type="Proteomes" id="UP000325672"/>
    </source>
</evidence>
<keyword evidence="3" id="KW-1185">Reference proteome</keyword>
<dbReference type="EMBL" id="ML743665">
    <property type="protein sequence ID" value="KAE8131331.1"/>
    <property type="molecule type" value="Genomic_DNA"/>
</dbReference>
<name>A0A5N6SCF1_ASPPS</name>
<keyword evidence="1" id="KW-0812">Transmembrane</keyword>
<reference evidence="2 3" key="1">
    <citation type="submission" date="2019-04" db="EMBL/GenBank/DDBJ databases">
        <title>Friends and foes A comparative genomics study of 23 Aspergillus species from section Flavi.</title>
        <authorList>
            <consortium name="DOE Joint Genome Institute"/>
            <person name="Kjaerbolling I."/>
            <person name="Vesth T."/>
            <person name="Frisvad J.C."/>
            <person name="Nybo J.L."/>
            <person name="Theobald S."/>
            <person name="Kildgaard S."/>
            <person name="Isbrandt T."/>
            <person name="Kuo A."/>
            <person name="Sato A."/>
            <person name="Lyhne E.K."/>
            <person name="Kogle M.E."/>
            <person name="Wiebenga A."/>
            <person name="Kun R.S."/>
            <person name="Lubbers R.J."/>
            <person name="Makela M.R."/>
            <person name="Barry K."/>
            <person name="Chovatia M."/>
            <person name="Clum A."/>
            <person name="Daum C."/>
            <person name="Haridas S."/>
            <person name="He G."/>
            <person name="LaButti K."/>
            <person name="Lipzen A."/>
            <person name="Mondo S."/>
            <person name="Riley R."/>
            <person name="Salamov A."/>
            <person name="Simmons B.A."/>
            <person name="Magnuson J.K."/>
            <person name="Henrissat B."/>
            <person name="Mortensen U.H."/>
            <person name="Larsen T.O."/>
            <person name="Devries R.P."/>
            <person name="Grigoriev I.V."/>
            <person name="Machida M."/>
            <person name="Baker S.E."/>
            <person name="Andersen M.R."/>
        </authorList>
    </citation>
    <scope>NUCLEOTIDE SEQUENCE [LARGE SCALE GENOMIC DNA]</scope>
    <source>
        <strain evidence="2 3">CBS 117625</strain>
    </source>
</reference>
<dbReference type="GeneID" id="43640516"/>
<protein>
    <submittedName>
        <fullName evidence="2">Uncharacterized protein</fullName>
    </submittedName>
</protein>
<accession>A0A5N6SCF1</accession>
<keyword evidence="1" id="KW-0472">Membrane</keyword>
<evidence type="ECO:0000313" key="2">
    <source>
        <dbReference type="EMBL" id="KAE8131331.1"/>
    </source>
</evidence>
<dbReference type="RefSeq" id="XP_031907394.1">
    <property type="nucleotide sequence ID" value="XM_032056306.1"/>
</dbReference>
<gene>
    <name evidence="2" type="ORF">BDV38DRAFT_264762</name>
</gene>
<proteinExistence type="predicted"/>
<evidence type="ECO:0000256" key="1">
    <source>
        <dbReference type="SAM" id="Phobius"/>
    </source>
</evidence>